<dbReference type="GO" id="GO:1902201">
    <property type="term" value="P:negative regulation of bacterial-type flagellum-dependent cell motility"/>
    <property type="evidence" value="ECO:0007669"/>
    <property type="project" value="TreeGrafter"/>
</dbReference>
<dbReference type="Gene3D" id="3.30.70.270">
    <property type="match status" value="1"/>
</dbReference>
<dbReference type="AlphaFoldDB" id="A0A1N7HB20"/>
<dbReference type="InterPro" id="IPR043128">
    <property type="entry name" value="Rev_trsase/Diguanyl_cyclase"/>
</dbReference>
<keyword evidence="3" id="KW-1185">Reference proteome</keyword>
<dbReference type="Pfam" id="PF13188">
    <property type="entry name" value="PAS_8"/>
    <property type="match status" value="1"/>
</dbReference>
<dbReference type="InterPro" id="IPR000160">
    <property type="entry name" value="GGDEF_dom"/>
</dbReference>
<dbReference type="GO" id="GO:0005886">
    <property type="term" value="C:plasma membrane"/>
    <property type="evidence" value="ECO:0007669"/>
    <property type="project" value="TreeGrafter"/>
</dbReference>
<gene>
    <name evidence="2" type="ORF">SAMN05445060_3887</name>
</gene>
<evidence type="ECO:0000259" key="1">
    <source>
        <dbReference type="PROSITE" id="PS50887"/>
    </source>
</evidence>
<dbReference type="Pfam" id="PF00990">
    <property type="entry name" value="GGDEF"/>
    <property type="match status" value="1"/>
</dbReference>
<name>A0A1N7HB20_9NOCA</name>
<dbReference type="SUPFAM" id="SSF55073">
    <property type="entry name" value="Nucleotide cyclase"/>
    <property type="match status" value="1"/>
</dbReference>
<feature type="domain" description="GGDEF" evidence="1">
    <location>
        <begin position="161"/>
        <end position="281"/>
    </location>
</feature>
<dbReference type="GO" id="GO:0043709">
    <property type="term" value="P:cell adhesion involved in single-species biofilm formation"/>
    <property type="evidence" value="ECO:0007669"/>
    <property type="project" value="TreeGrafter"/>
</dbReference>
<dbReference type="InterPro" id="IPR050469">
    <property type="entry name" value="Diguanylate_Cyclase"/>
</dbReference>
<organism evidence="2 3">
    <name type="scientific">Williamsia sterculiae</name>
    <dbReference type="NCBI Taxonomy" id="1344003"/>
    <lineage>
        <taxon>Bacteria</taxon>
        <taxon>Bacillati</taxon>
        <taxon>Actinomycetota</taxon>
        <taxon>Actinomycetes</taxon>
        <taxon>Mycobacteriales</taxon>
        <taxon>Nocardiaceae</taxon>
        <taxon>Williamsia</taxon>
    </lineage>
</organism>
<dbReference type="InterPro" id="IPR000014">
    <property type="entry name" value="PAS"/>
</dbReference>
<dbReference type="NCBIfam" id="TIGR00254">
    <property type="entry name" value="GGDEF"/>
    <property type="match status" value="1"/>
</dbReference>
<proteinExistence type="predicted"/>
<dbReference type="EMBL" id="FTNT01000014">
    <property type="protein sequence ID" value="SIS22075.1"/>
    <property type="molecule type" value="Genomic_DNA"/>
</dbReference>
<evidence type="ECO:0000313" key="2">
    <source>
        <dbReference type="EMBL" id="SIS22075.1"/>
    </source>
</evidence>
<dbReference type="GO" id="GO:0052621">
    <property type="term" value="F:diguanylate cyclase activity"/>
    <property type="evidence" value="ECO:0007669"/>
    <property type="project" value="TreeGrafter"/>
</dbReference>
<dbReference type="InterPro" id="IPR035965">
    <property type="entry name" value="PAS-like_dom_sf"/>
</dbReference>
<protein>
    <submittedName>
        <fullName evidence="2">Diguanylate cyclase (GGDEF) domain-containing protein</fullName>
    </submittedName>
</protein>
<dbReference type="SMART" id="SM00267">
    <property type="entry name" value="GGDEF"/>
    <property type="match status" value="1"/>
</dbReference>
<dbReference type="InterPro" id="IPR029787">
    <property type="entry name" value="Nucleotide_cyclase"/>
</dbReference>
<dbReference type="CDD" id="cd01949">
    <property type="entry name" value="GGDEF"/>
    <property type="match status" value="1"/>
</dbReference>
<reference evidence="2 3" key="1">
    <citation type="submission" date="2017-01" db="EMBL/GenBank/DDBJ databases">
        <authorList>
            <person name="Mah S.A."/>
            <person name="Swanson W.J."/>
            <person name="Moy G.W."/>
            <person name="Vacquier V.D."/>
        </authorList>
    </citation>
    <scope>NUCLEOTIDE SEQUENCE [LARGE SCALE GENOMIC DNA]</scope>
    <source>
        <strain evidence="2 3">CPCC 203464</strain>
    </source>
</reference>
<dbReference type="Proteomes" id="UP000186218">
    <property type="component" value="Unassembled WGS sequence"/>
</dbReference>
<dbReference type="STRING" id="1344003.SAMN05445060_3887"/>
<evidence type="ECO:0000313" key="3">
    <source>
        <dbReference type="Proteomes" id="UP000186218"/>
    </source>
</evidence>
<dbReference type="PROSITE" id="PS50887">
    <property type="entry name" value="GGDEF"/>
    <property type="match status" value="1"/>
</dbReference>
<dbReference type="OrthoDB" id="23692at2"/>
<sequence>MSVGVVGLSGEFGLDTIRTLMSSLGVAVILHGERHVVDDANDEFAALLGYESRRDVIGLPLRRVVGAVQGEADTRPYGDLPPAMSTRTLLRADGSTVTARVRRAVIAAAGGPQEITVVDQVIDNYERVIDKLRWQVHHDQLTGLLNRGGFAETRLTNRWLFPGHVHVLDLDRFKQINDRFGHVIGDEVLVAVSSQLSQIAEQTGSVAARWAGDEFLLLSSVSQHQQLEKLLHDLAVDLEAGVVTSIAVSVSHGWALASSVDDFPLALSTADARMYCAKRHV</sequence>
<dbReference type="Gene3D" id="3.30.450.20">
    <property type="entry name" value="PAS domain"/>
    <property type="match status" value="1"/>
</dbReference>
<dbReference type="SUPFAM" id="SSF55785">
    <property type="entry name" value="PYP-like sensor domain (PAS domain)"/>
    <property type="match status" value="1"/>
</dbReference>
<dbReference type="RefSeq" id="WP_143690476.1">
    <property type="nucleotide sequence ID" value="NZ_FTNT01000014.1"/>
</dbReference>
<accession>A0A1N7HB20</accession>
<dbReference type="PANTHER" id="PTHR45138">
    <property type="entry name" value="REGULATORY COMPONENTS OF SENSORY TRANSDUCTION SYSTEM"/>
    <property type="match status" value="1"/>
</dbReference>
<dbReference type="PANTHER" id="PTHR45138:SF24">
    <property type="entry name" value="DIGUANYLATE CYCLASE DGCC-RELATED"/>
    <property type="match status" value="1"/>
</dbReference>